<feature type="region of interest" description="Disordered" evidence="5">
    <location>
        <begin position="1508"/>
        <end position="1546"/>
    </location>
</feature>
<dbReference type="Proteomes" id="UP000018468">
    <property type="component" value="Linkage group LG1"/>
</dbReference>
<evidence type="ECO:0000256" key="3">
    <source>
        <dbReference type="ARBA" id="ARBA00023004"/>
    </source>
</evidence>
<dbReference type="Gene3D" id="1.10.490.10">
    <property type="entry name" value="Globins"/>
    <property type="match status" value="1"/>
</dbReference>
<reference evidence="8" key="3">
    <citation type="submission" date="2025-09" db="UniProtKB">
        <authorList>
            <consortium name="Ensembl"/>
        </authorList>
    </citation>
    <scope>IDENTIFICATION</scope>
</reference>
<dbReference type="InterPro" id="IPR054093">
    <property type="entry name" value="Androglobin_II"/>
</dbReference>
<evidence type="ECO:0000313" key="9">
    <source>
        <dbReference type="Proteomes" id="UP000018468"/>
    </source>
</evidence>
<dbReference type="InterPro" id="IPR057249">
    <property type="entry name" value="Globin_CP_ADGB"/>
</dbReference>
<organism evidence="8 9">
    <name type="scientific">Lepisosteus oculatus</name>
    <name type="common">Spotted gar</name>
    <dbReference type="NCBI Taxonomy" id="7918"/>
    <lineage>
        <taxon>Eukaryota</taxon>
        <taxon>Metazoa</taxon>
        <taxon>Chordata</taxon>
        <taxon>Craniata</taxon>
        <taxon>Vertebrata</taxon>
        <taxon>Euteleostomi</taxon>
        <taxon>Actinopterygii</taxon>
        <taxon>Neopterygii</taxon>
        <taxon>Holostei</taxon>
        <taxon>Semionotiformes</taxon>
        <taxon>Lepisosteidae</taxon>
        <taxon>Lepisosteus</taxon>
    </lineage>
</organism>
<dbReference type="InterPro" id="IPR038765">
    <property type="entry name" value="Papain-like_cys_pep_sf"/>
</dbReference>
<feature type="compositionally biased region" description="Basic and acidic residues" evidence="5">
    <location>
        <begin position="33"/>
        <end position="50"/>
    </location>
</feature>
<comment type="caution">
    <text evidence="4">Lacks conserved residue(s) required for the propagation of feature annotation.</text>
</comment>
<dbReference type="EMBL" id="AHAT01015844">
    <property type="status" value="NOT_ANNOTATED_CDS"/>
    <property type="molecule type" value="Genomic_DNA"/>
</dbReference>
<dbReference type="EMBL" id="AHAT01015846">
    <property type="status" value="NOT_ANNOTATED_CDS"/>
    <property type="molecule type" value="Genomic_DNA"/>
</dbReference>
<dbReference type="Pfam" id="PF22069">
    <property type="entry name" value="Androglobin_IV"/>
    <property type="match status" value="1"/>
</dbReference>
<feature type="compositionally biased region" description="Polar residues" evidence="5">
    <location>
        <begin position="536"/>
        <end position="546"/>
    </location>
</feature>
<feature type="compositionally biased region" description="Polar residues" evidence="5">
    <location>
        <begin position="1"/>
        <end position="11"/>
    </location>
</feature>
<feature type="region of interest" description="Disordered" evidence="5">
    <location>
        <begin position="1243"/>
        <end position="1295"/>
    </location>
</feature>
<feature type="compositionally biased region" description="Polar residues" evidence="5">
    <location>
        <begin position="1243"/>
        <end position="1259"/>
    </location>
</feature>
<feature type="region of interest" description="Disordered" evidence="5">
    <location>
        <begin position="276"/>
        <end position="341"/>
    </location>
</feature>
<keyword evidence="1" id="KW-0349">Heme</keyword>
<evidence type="ECO:0000256" key="1">
    <source>
        <dbReference type="ARBA" id="ARBA00022617"/>
    </source>
</evidence>
<feature type="compositionally biased region" description="Basic and acidic residues" evidence="5">
    <location>
        <begin position="311"/>
        <end position="333"/>
    </location>
</feature>
<evidence type="ECO:0000313" key="8">
    <source>
        <dbReference type="Ensembl" id="ENSLOCP00000019894.1"/>
    </source>
</evidence>
<dbReference type="CDD" id="cd22307">
    <property type="entry name" value="Adgb_C_mid-like"/>
    <property type="match status" value="1"/>
</dbReference>
<name>W5NGY5_LEPOC</name>
<dbReference type="SUPFAM" id="SSF54001">
    <property type="entry name" value="Cysteine proteinases"/>
    <property type="match status" value="1"/>
</dbReference>
<dbReference type="InterPro" id="IPR012292">
    <property type="entry name" value="Globin/Proto"/>
</dbReference>
<sequence>MASSMITSASEGLNEPRKGRFPIWPEWNETDINAEKWEGTKGSKDREKSGKSPCIQYFEDPEGKIELPQSLKVYTWKRPSEFMLNKTPVVVDNESWFDLVSANEHLIGSELIRWIISEIYTVWKICNGNTPYLEKQGSPDPSVLSWKPWEHIFSLCKVVKGHIPLYNVYGKYVVKLFWMGCWRKITVDDTLPFDEENNILLPATTCQTELWPMLLTKAIIKLANTEVHLCQKRELGEFTVLHALTGWLPEVIPLQTEYSDQIWDFLKETVPKFLLPEDDASEGKPPLTDSRAGKDYKTNEVKSETPTASKTPDKSIKDAAKKKGKEGEKEKKSLHSARPVSELPHAVYQTVPESCVSPQVPQMVVCASYLPLHLSEKKISVLGQMADSSERLRQYGLSQLYSHPVLITRTRSCPLVVPPKPPLIPRWKLIRQKKQTLPTDEPKEPAAVKPEKFIEIAGPFLNYRLNSAHMSSEQGVQQISVRKTPCSSSLTSFTETEENDQKDIEDTGNGKHSIKSLDAIDTAEVPADDKREEDSSINNHKTSNAAHVTEHTTDSSHGMLRSQEEIVSEKPVLQETWIEFEDFFKCFQTLLVFHKPNTYANQFQKSDFKSPDEKGSHFLFVDSLIPTEILISFSALVHGGEAGNESKDIYDKEKDSSLQQSGLIIVEPFSCKCLTAQPPVLQIRTFATKASLLILPPGRYVLRFTARSPLGYHIHLCSTLPFVFGDEETIMPNLDKESLSFIEQAKVIMKAVGKVVNNFSDEHKLPLALKELELAYYPPGLHGTGKVKTHCEAFNNALYHTITKALGHSLTRDEKFAIRAFTYDIAIGSGLQENKSLGHRTEVPDSWYNREPTYEEIQAAKRLQAGLKGMFVREIRNARRPGTKENASAKKLLQEIWSALEPNAEQHALFLLRDIFTSSEKTVELYPCYKDEWTRTSFIDYSVNYQDQPNNSWFVVFREVFFVPKDMLVVPKVYSSIPACVLHVIDNDTGEEVPKIFQKVVPHIYQKNQKGYTFMAEAHSGDFPLAAGKWKLRLIGSYNPLPVLSRDPANSSFAIKEFKDYYIPNKKHLICRFLVKVTMDHFATLQLQTSKPDVYVKLQILDNEEEVASSIGKGHVVIPAFTFFCNKRPSSSSSKCTQIRSLSGESRRERSTSVSSQRSARLTSVPQMPGDEETTSRSEATIDQQPAELMSHKYIIQALVLHKSWTLDDSQLAFVQVLKEMEKNYIKVYGEKLDESNIPVNSELQSTEAHKSAGSTTPKSSRKGKDKPVEKLDKDKSGKEKEGPASRPDSQALDVSKPSWTLRVVSDSNDAETIDIRKDTERVDEIKAMKQAWETAEPGRSIKAMQSRLQFINKRLLKKTSEALDKGGGVLITTVTGDGAALSPSPEDPSTPPGLDLHHQVQGDSSQPTMPPLIDLTPFIRKSKEESVLKDDFITLQQEREKSEEFRRFRLMRDLIMEHREQEQLSRKELKKRQLEMYEQLQVVLDVNRQKILTARELYRSKLLESELRKQEEDAALEGARQAELEKNSPPRQKSPKRGKSSSKKK</sequence>
<feature type="compositionally biased region" description="Polar residues" evidence="5">
    <location>
        <begin position="1128"/>
        <end position="1139"/>
    </location>
</feature>
<feature type="compositionally biased region" description="Low complexity" evidence="5">
    <location>
        <begin position="1152"/>
        <end position="1161"/>
    </location>
</feature>
<proteinExistence type="predicted"/>
<dbReference type="InterPro" id="IPR053033">
    <property type="entry name" value="Androglobin-like"/>
</dbReference>
<dbReference type="PANTHER" id="PTHR46298:SF1">
    <property type="entry name" value="ANDROGLOBIN"/>
    <property type="match status" value="1"/>
</dbReference>
<dbReference type="EMBL" id="AHAT01015847">
    <property type="status" value="NOT_ANNOTATED_CDS"/>
    <property type="molecule type" value="Genomic_DNA"/>
</dbReference>
<dbReference type="EMBL" id="AHAT01015843">
    <property type="status" value="NOT_ANNOTATED_CDS"/>
    <property type="molecule type" value="Genomic_DNA"/>
</dbReference>
<evidence type="ECO:0000256" key="2">
    <source>
        <dbReference type="ARBA" id="ARBA00022723"/>
    </source>
</evidence>
<feature type="domain" description="Calpain catalytic" evidence="6">
    <location>
        <begin position="76"/>
        <end position="270"/>
    </location>
</feature>
<reference evidence="9" key="1">
    <citation type="submission" date="2011-12" db="EMBL/GenBank/DDBJ databases">
        <title>The Draft Genome of Lepisosteus oculatus.</title>
        <authorList>
            <consortium name="The Broad Institute Genome Assembly &amp; Analysis Group"/>
            <consortium name="Computational R&amp;D Group"/>
            <consortium name="and Sequencing Platform"/>
            <person name="Di Palma F."/>
            <person name="Alfoldi J."/>
            <person name="Johnson J."/>
            <person name="Berlin A."/>
            <person name="Gnerre S."/>
            <person name="Jaffe D."/>
            <person name="MacCallum I."/>
            <person name="Young S."/>
            <person name="Walker B.J."/>
            <person name="Lander E.S."/>
            <person name="Lindblad-Toh K."/>
        </authorList>
    </citation>
    <scope>NUCLEOTIDE SEQUENCE [LARGE SCALE GENOMIC DNA]</scope>
</reference>
<dbReference type="GO" id="GO:0006508">
    <property type="term" value="P:proteolysis"/>
    <property type="evidence" value="ECO:0007669"/>
    <property type="project" value="InterPro"/>
</dbReference>
<feature type="compositionally biased region" description="Basic and acidic residues" evidence="5">
    <location>
        <begin position="499"/>
        <end position="509"/>
    </location>
</feature>
<dbReference type="EMBL" id="AHAT01015845">
    <property type="status" value="NOT_ANNOTATED_CDS"/>
    <property type="molecule type" value="Genomic_DNA"/>
</dbReference>
<dbReference type="InterPro" id="IPR001300">
    <property type="entry name" value="Peptidase_C2_calpain_cat"/>
</dbReference>
<keyword evidence="9" id="KW-1185">Reference proteome</keyword>
<dbReference type="InterPro" id="IPR054094">
    <property type="entry name" value="Androglobin_IV"/>
</dbReference>
<accession>W5NGY5</accession>
<evidence type="ECO:0000256" key="4">
    <source>
        <dbReference type="PROSITE-ProRule" id="PRU00239"/>
    </source>
</evidence>
<keyword evidence="2" id="KW-0479">Metal-binding</keyword>
<feature type="region of interest" description="Disordered" evidence="5">
    <location>
        <begin position="1128"/>
        <end position="1185"/>
    </location>
</feature>
<dbReference type="GO" id="GO:0020037">
    <property type="term" value="F:heme binding"/>
    <property type="evidence" value="ECO:0007669"/>
    <property type="project" value="InterPro"/>
</dbReference>
<evidence type="ECO:0000259" key="7">
    <source>
        <dbReference type="PROSITE" id="PS52042"/>
    </source>
</evidence>
<dbReference type="GO" id="GO:0004198">
    <property type="term" value="F:calcium-dependent cysteine-type endopeptidase activity"/>
    <property type="evidence" value="ECO:0007669"/>
    <property type="project" value="InterPro"/>
</dbReference>
<dbReference type="HOGENOM" id="CLU_003228_0_0_1"/>
<dbReference type="Bgee" id="ENSLOCG00000016140">
    <property type="expression patterns" value="Expressed in testis and 6 other cell types or tissues"/>
</dbReference>
<dbReference type="GO" id="GO:0019825">
    <property type="term" value="F:oxygen binding"/>
    <property type="evidence" value="ECO:0007669"/>
    <property type="project" value="InterPro"/>
</dbReference>
<dbReference type="GO" id="GO:0046872">
    <property type="term" value="F:metal ion binding"/>
    <property type="evidence" value="ECO:0007669"/>
    <property type="project" value="UniProtKB-KW"/>
</dbReference>
<dbReference type="Pfam" id="PF22068">
    <property type="entry name" value="Androglobin_II"/>
    <property type="match status" value="1"/>
</dbReference>
<evidence type="ECO:0000259" key="6">
    <source>
        <dbReference type="PROSITE" id="PS50203"/>
    </source>
</evidence>
<evidence type="ECO:0000256" key="5">
    <source>
        <dbReference type="SAM" id="MobiDB-lite"/>
    </source>
</evidence>
<feature type="region of interest" description="Disordered" evidence="5">
    <location>
        <begin position="475"/>
        <end position="561"/>
    </location>
</feature>
<dbReference type="Pfam" id="PF22070">
    <property type="entry name" value="Androglobin_V"/>
    <property type="match status" value="1"/>
</dbReference>
<dbReference type="PROSITE" id="PS50203">
    <property type="entry name" value="CALPAIN_CAT"/>
    <property type="match status" value="1"/>
</dbReference>
<dbReference type="Ensembl" id="ENSLOCT00000019927.1">
    <property type="protein sequence ID" value="ENSLOCP00000019894.1"/>
    <property type="gene ID" value="ENSLOCG00000016140.1"/>
</dbReference>
<protein>
    <submittedName>
        <fullName evidence="8">Androglobin</fullName>
    </submittedName>
</protein>
<feature type="compositionally biased region" description="Basic residues" evidence="5">
    <location>
        <begin position="1534"/>
        <end position="1546"/>
    </location>
</feature>
<reference evidence="8" key="2">
    <citation type="submission" date="2025-08" db="UniProtKB">
        <authorList>
            <consortium name="Ensembl"/>
        </authorList>
    </citation>
    <scope>IDENTIFICATION</scope>
</reference>
<dbReference type="GeneTree" id="ENSGT00390000014904"/>
<dbReference type="InterPro" id="IPR054095">
    <property type="entry name" value="Androglobin_V"/>
</dbReference>
<dbReference type="OMA" id="DMYKEMR"/>
<dbReference type="EMBL" id="AHAT01015848">
    <property type="status" value="NOT_ANNOTATED_CDS"/>
    <property type="molecule type" value="Genomic_DNA"/>
</dbReference>
<feature type="region of interest" description="Disordered" evidence="5">
    <location>
        <begin position="1"/>
        <end position="53"/>
    </location>
</feature>
<keyword evidence="3" id="KW-0408">Iron</keyword>
<dbReference type="PROSITE" id="PS52042">
    <property type="entry name" value="GLOBIN_CP_ADGB"/>
    <property type="match status" value="1"/>
</dbReference>
<dbReference type="PANTHER" id="PTHR46298">
    <property type="entry name" value="ANDROGLOBIN"/>
    <property type="match status" value="1"/>
</dbReference>
<feature type="compositionally biased region" description="Basic and acidic residues" evidence="5">
    <location>
        <begin position="1266"/>
        <end position="1284"/>
    </location>
</feature>
<feature type="domain" description="Globin" evidence="7">
    <location>
        <begin position="715"/>
        <end position="918"/>
    </location>
</feature>
<feature type="compositionally biased region" description="Basic and acidic residues" evidence="5">
    <location>
        <begin position="291"/>
        <end position="303"/>
    </location>
</feature>
<feature type="region of interest" description="Disordered" evidence="5">
    <location>
        <begin position="1378"/>
        <end position="1411"/>
    </location>
</feature>
<dbReference type="Pfam" id="PF00648">
    <property type="entry name" value="Peptidase_C2"/>
    <property type="match status" value="1"/>
</dbReference>